<evidence type="ECO:0000313" key="4">
    <source>
        <dbReference type="Proteomes" id="UP000002027"/>
    </source>
</evidence>
<evidence type="ECO:0000259" key="2">
    <source>
        <dbReference type="Pfam" id="PF04069"/>
    </source>
</evidence>
<organism evidence="3 4">
    <name type="scientific">Sphaerobacter thermophilus (strain ATCC 49802 / DSM 20745 / KCCM 41009 / NCIMB 13125 / S 6022)</name>
    <dbReference type="NCBI Taxonomy" id="479434"/>
    <lineage>
        <taxon>Bacteria</taxon>
        <taxon>Pseudomonadati</taxon>
        <taxon>Thermomicrobiota</taxon>
        <taxon>Thermomicrobia</taxon>
        <taxon>Sphaerobacterales</taxon>
        <taxon>Sphaerobacterineae</taxon>
        <taxon>Sphaerobacteraceae</taxon>
        <taxon>Sphaerobacter</taxon>
    </lineage>
</organism>
<dbReference type="RefSeq" id="WP_012873806.1">
    <property type="nucleotide sequence ID" value="NC_013524.1"/>
</dbReference>
<dbReference type="Gene3D" id="3.40.190.100">
    <property type="entry name" value="Glycine betaine-binding periplasmic protein, domain 2"/>
    <property type="match status" value="1"/>
</dbReference>
<dbReference type="InterPro" id="IPR007210">
    <property type="entry name" value="ABC_Gly_betaine_transp_sub-bd"/>
</dbReference>
<dbReference type="OrthoDB" id="9801163at2"/>
<dbReference type="CDD" id="cd13641">
    <property type="entry name" value="PBP2_HisX_like"/>
    <property type="match status" value="1"/>
</dbReference>
<accession>D1CAC8</accession>
<dbReference type="Gene3D" id="3.10.105.10">
    <property type="entry name" value="Dipeptide-binding Protein, Domain 3"/>
    <property type="match status" value="2"/>
</dbReference>
<evidence type="ECO:0000313" key="3">
    <source>
        <dbReference type="EMBL" id="ACZ40771.1"/>
    </source>
</evidence>
<sequence>MPGLTGHRRLLSIAILIGALVLAACGGSSDSEPTTASGNTGDPGSTPAPSDTAPGSSDLDGPIVFADFGWDSAYFHNRVAQFILEHGYGYETTSVPGETVPLTQGMIRGDVHVATEFWADQNPPFLEAVEEGTILDLGTNYGESVQGFYVPTYVIEGDPERGIEPMAPDLKSVEDLPKYKDLFQDPEDPSKGRFYDCIAGWECEQVNAAKFAAYGLDEHYNRFLPGSATALASSLVAAYEKGEPWFGYYWGPTWIFGLLDLTKIEEPPYSDECWEHILEGKEACAYPDVQVRIGVNAEFAEKAPDVVEFLENYETTFDQTSAALLYMHDNEAEPEEAAIWFLKEYEEQWTQWVPEDVAAKVRDALASS</sequence>
<dbReference type="HOGENOM" id="CLU_072510_0_0_0"/>
<keyword evidence="4" id="KW-1185">Reference proteome</keyword>
<feature type="region of interest" description="Disordered" evidence="1">
    <location>
        <begin position="28"/>
        <end position="58"/>
    </location>
</feature>
<dbReference type="SUPFAM" id="SSF53850">
    <property type="entry name" value="Periplasmic binding protein-like II"/>
    <property type="match status" value="1"/>
</dbReference>
<dbReference type="Pfam" id="PF04069">
    <property type="entry name" value="OpuAC"/>
    <property type="match status" value="1"/>
</dbReference>
<gene>
    <name evidence="3" type="ordered locus">Sthe_3371</name>
</gene>
<name>D1CAC8_SPHTD</name>
<evidence type="ECO:0000256" key="1">
    <source>
        <dbReference type="SAM" id="MobiDB-lite"/>
    </source>
</evidence>
<dbReference type="GO" id="GO:0043190">
    <property type="term" value="C:ATP-binding cassette (ABC) transporter complex"/>
    <property type="evidence" value="ECO:0007669"/>
    <property type="project" value="InterPro"/>
</dbReference>
<protein>
    <submittedName>
        <fullName evidence="3">Substrate-binding region of ABC-type glycine betaine transport system</fullName>
    </submittedName>
</protein>
<reference evidence="3 4" key="2">
    <citation type="journal article" date="2010" name="Stand. Genomic Sci.">
        <title>Complete genome sequence of Desulfohalobium retbaense type strain (HR(100)).</title>
        <authorList>
            <person name="Spring S."/>
            <person name="Nolan M."/>
            <person name="Lapidus A."/>
            <person name="Glavina Del Rio T."/>
            <person name="Copeland A."/>
            <person name="Tice H."/>
            <person name="Cheng J.F."/>
            <person name="Lucas S."/>
            <person name="Land M."/>
            <person name="Chen F."/>
            <person name="Bruce D."/>
            <person name="Goodwin L."/>
            <person name="Pitluck S."/>
            <person name="Ivanova N."/>
            <person name="Mavromatis K."/>
            <person name="Mikhailova N."/>
            <person name="Pati A."/>
            <person name="Chen A."/>
            <person name="Palaniappan K."/>
            <person name="Hauser L."/>
            <person name="Chang Y.J."/>
            <person name="Jeffries C.D."/>
            <person name="Munk C."/>
            <person name="Kiss H."/>
            <person name="Chain P."/>
            <person name="Han C."/>
            <person name="Brettin T."/>
            <person name="Detter J.C."/>
            <person name="Schuler E."/>
            <person name="Goker M."/>
            <person name="Rohde M."/>
            <person name="Bristow J."/>
            <person name="Eisen J.A."/>
            <person name="Markowitz V."/>
            <person name="Hugenholtz P."/>
            <person name="Kyrpides N.C."/>
            <person name="Klenk H.P."/>
        </authorList>
    </citation>
    <scope>NUCLEOTIDE SEQUENCE [LARGE SCALE GENOMIC DNA]</scope>
    <source>
        <strain evidence="4">ATCC 49802 / DSM 20745 / S 6022</strain>
    </source>
</reference>
<dbReference type="EMBL" id="CP001824">
    <property type="protein sequence ID" value="ACZ40771.1"/>
    <property type="molecule type" value="Genomic_DNA"/>
</dbReference>
<dbReference type="Proteomes" id="UP000002027">
    <property type="component" value="Chromosome 2"/>
</dbReference>
<feature type="domain" description="ABC-type glycine betaine transport system substrate-binding" evidence="2">
    <location>
        <begin position="62"/>
        <end position="344"/>
    </location>
</feature>
<dbReference type="AlphaFoldDB" id="D1CAC8"/>
<dbReference type="KEGG" id="sti:Sthe_3371"/>
<feature type="compositionally biased region" description="Polar residues" evidence="1">
    <location>
        <begin position="28"/>
        <end position="55"/>
    </location>
</feature>
<reference evidence="4" key="1">
    <citation type="submission" date="2009-11" db="EMBL/GenBank/DDBJ databases">
        <title>The complete chromosome 2 of Sphaerobacter thermophilus DSM 20745.</title>
        <authorList>
            <person name="Lucas S."/>
            <person name="Copeland A."/>
            <person name="Lapidus A."/>
            <person name="Glavina del Rio T."/>
            <person name="Dalin E."/>
            <person name="Tice H."/>
            <person name="Bruce D."/>
            <person name="Goodwin L."/>
            <person name="Pitluck S."/>
            <person name="Kyrpides N."/>
            <person name="Mavromatis K."/>
            <person name="Ivanova N."/>
            <person name="Mikhailova N."/>
            <person name="LaButti K.M."/>
            <person name="Clum A."/>
            <person name="Sun H.I."/>
            <person name="Brettin T."/>
            <person name="Detter J.C."/>
            <person name="Han C."/>
            <person name="Larimer F."/>
            <person name="Land M."/>
            <person name="Hauser L."/>
            <person name="Markowitz V."/>
            <person name="Cheng J.F."/>
            <person name="Hugenholtz P."/>
            <person name="Woyke T."/>
            <person name="Wu D."/>
            <person name="Steenblock K."/>
            <person name="Schneider S."/>
            <person name="Pukall R."/>
            <person name="Goeker M."/>
            <person name="Klenk H.P."/>
            <person name="Eisen J.A."/>
        </authorList>
    </citation>
    <scope>NUCLEOTIDE SEQUENCE [LARGE SCALE GENOMIC DNA]</scope>
    <source>
        <strain evidence="4">ATCC 49802 / DSM 20745 / S 6022</strain>
    </source>
</reference>
<dbReference type="eggNOG" id="COG2113">
    <property type="taxonomic scope" value="Bacteria"/>
</dbReference>
<proteinExistence type="predicted"/>
<dbReference type="STRING" id="479434.Sthe_3371"/>
<dbReference type="GO" id="GO:0022857">
    <property type="term" value="F:transmembrane transporter activity"/>
    <property type="evidence" value="ECO:0007669"/>
    <property type="project" value="InterPro"/>
</dbReference>
<dbReference type="InParanoid" id="D1CAC8"/>